<organism evidence="2 3">
    <name type="scientific">Marinactinospora rubrisoli</name>
    <dbReference type="NCBI Taxonomy" id="2715399"/>
    <lineage>
        <taxon>Bacteria</taxon>
        <taxon>Bacillati</taxon>
        <taxon>Actinomycetota</taxon>
        <taxon>Actinomycetes</taxon>
        <taxon>Streptosporangiales</taxon>
        <taxon>Nocardiopsidaceae</taxon>
        <taxon>Marinactinospora</taxon>
    </lineage>
</organism>
<evidence type="ECO:0000256" key="1">
    <source>
        <dbReference type="SAM" id="MobiDB-lite"/>
    </source>
</evidence>
<proteinExistence type="predicted"/>
<protein>
    <recommendedName>
        <fullName evidence="4">HPt domain-containing protein</fullName>
    </recommendedName>
</protein>
<sequence>MEAQPGRDPDLERLLGGAAAVSSGERAESDYETLRDLLREAIGLCVHLARAAEAAGDTRRAEELGRRRRSFADVLRDVRVDDTARVRRSTEEVLRFIRDAEAQA</sequence>
<evidence type="ECO:0000313" key="3">
    <source>
        <dbReference type="Proteomes" id="UP001596540"/>
    </source>
</evidence>
<feature type="compositionally biased region" description="Basic and acidic residues" evidence="1">
    <location>
        <begin position="1"/>
        <end position="13"/>
    </location>
</feature>
<evidence type="ECO:0008006" key="4">
    <source>
        <dbReference type="Google" id="ProtNLM"/>
    </source>
</evidence>
<dbReference type="RefSeq" id="WP_379872537.1">
    <property type="nucleotide sequence ID" value="NZ_JBHTBH010000009.1"/>
</dbReference>
<feature type="region of interest" description="Disordered" evidence="1">
    <location>
        <begin position="1"/>
        <end position="26"/>
    </location>
</feature>
<accession>A0ABW2KKW8</accession>
<name>A0ABW2KKW8_9ACTN</name>
<dbReference type="Proteomes" id="UP001596540">
    <property type="component" value="Unassembled WGS sequence"/>
</dbReference>
<gene>
    <name evidence="2" type="ORF">ACFQRF_19330</name>
</gene>
<dbReference type="EMBL" id="JBHTBH010000009">
    <property type="protein sequence ID" value="MFC7329891.1"/>
    <property type="molecule type" value="Genomic_DNA"/>
</dbReference>
<keyword evidence="3" id="KW-1185">Reference proteome</keyword>
<reference evidence="3" key="1">
    <citation type="journal article" date="2019" name="Int. J. Syst. Evol. Microbiol.">
        <title>The Global Catalogue of Microorganisms (GCM) 10K type strain sequencing project: providing services to taxonomists for standard genome sequencing and annotation.</title>
        <authorList>
            <consortium name="The Broad Institute Genomics Platform"/>
            <consortium name="The Broad Institute Genome Sequencing Center for Infectious Disease"/>
            <person name="Wu L."/>
            <person name="Ma J."/>
        </authorList>
    </citation>
    <scope>NUCLEOTIDE SEQUENCE [LARGE SCALE GENOMIC DNA]</scope>
    <source>
        <strain evidence="3">CGMCC 4.7382</strain>
    </source>
</reference>
<evidence type="ECO:0000313" key="2">
    <source>
        <dbReference type="EMBL" id="MFC7329891.1"/>
    </source>
</evidence>
<comment type="caution">
    <text evidence="2">The sequence shown here is derived from an EMBL/GenBank/DDBJ whole genome shotgun (WGS) entry which is preliminary data.</text>
</comment>